<reference evidence="5" key="1">
    <citation type="journal article" date="2020" name="Nature">
        <title>Giant virus diversity and host interactions through global metagenomics.</title>
        <authorList>
            <person name="Schulz F."/>
            <person name="Roux S."/>
            <person name="Paez-Espino D."/>
            <person name="Jungbluth S."/>
            <person name="Walsh D.A."/>
            <person name="Denef V.J."/>
            <person name="McMahon K.D."/>
            <person name="Konstantinidis K.T."/>
            <person name="Eloe-Fadrosh E.A."/>
            <person name="Kyrpides N.C."/>
            <person name="Woyke T."/>
        </authorList>
    </citation>
    <scope>NUCLEOTIDE SEQUENCE</scope>
    <source>
        <strain evidence="5">GVMAG-M-3300023184-86</strain>
    </source>
</reference>
<dbReference type="Gene3D" id="3.30.40.10">
    <property type="entry name" value="Zinc/RING finger domain, C3HC4 (zinc finger)"/>
    <property type="match status" value="1"/>
</dbReference>
<sequence>MCLNLFFKKKLGENKILPYNVCSHCCHNSIDIVNLKCGHLICGECLQVVNIMTNEEKDLCIVCARNIVRNMAVKGIISE</sequence>
<dbReference type="PROSITE" id="PS50089">
    <property type="entry name" value="ZF_RING_2"/>
    <property type="match status" value="1"/>
</dbReference>
<accession>A0A6C0IFK1</accession>
<evidence type="ECO:0000256" key="2">
    <source>
        <dbReference type="ARBA" id="ARBA00022771"/>
    </source>
</evidence>
<keyword evidence="1" id="KW-0479">Metal-binding</keyword>
<evidence type="ECO:0000256" key="3">
    <source>
        <dbReference type="ARBA" id="ARBA00022833"/>
    </source>
</evidence>
<evidence type="ECO:0000259" key="4">
    <source>
        <dbReference type="PROSITE" id="PS50089"/>
    </source>
</evidence>
<dbReference type="InterPro" id="IPR017907">
    <property type="entry name" value="Znf_RING_CS"/>
</dbReference>
<dbReference type="PROSITE" id="PS00518">
    <property type="entry name" value="ZF_RING_1"/>
    <property type="match status" value="1"/>
</dbReference>
<dbReference type="SUPFAM" id="SSF57850">
    <property type="entry name" value="RING/U-box"/>
    <property type="match status" value="1"/>
</dbReference>
<dbReference type="EMBL" id="MN740172">
    <property type="protein sequence ID" value="QHT91948.1"/>
    <property type="molecule type" value="Genomic_DNA"/>
</dbReference>
<evidence type="ECO:0000313" key="5">
    <source>
        <dbReference type="EMBL" id="QHT91948.1"/>
    </source>
</evidence>
<name>A0A6C0IFK1_9ZZZZ</name>
<feature type="domain" description="RING-type" evidence="4">
    <location>
        <begin position="22"/>
        <end position="63"/>
    </location>
</feature>
<proteinExistence type="predicted"/>
<organism evidence="5">
    <name type="scientific">viral metagenome</name>
    <dbReference type="NCBI Taxonomy" id="1070528"/>
    <lineage>
        <taxon>unclassified sequences</taxon>
        <taxon>metagenomes</taxon>
        <taxon>organismal metagenomes</taxon>
    </lineage>
</organism>
<dbReference type="GO" id="GO:0008270">
    <property type="term" value="F:zinc ion binding"/>
    <property type="evidence" value="ECO:0007669"/>
    <property type="project" value="UniProtKB-KW"/>
</dbReference>
<dbReference type="InterPro" id="IPR001841">
    <property type="entry name" value="Znf_RING"/>
</dbReference>
<protein>
    <recommendedName>
        <fullName evidence="4">RING-type domain-containing protein</fullName>
    </recommendedName>
</protein>
<evidence type="ECO:0000256" key="1">
    <source>
        <dbReference type="ARBA" id="ARBA00022723"/>
    </source>
</evidence>
<dbReference type="AlphaFoldDB" id="A0A6C0IFK1"/>
<keyword evidence="2" id="KW-0863">Zinc-finger</keyword>
<keyword evidence="3" id="KW-0862">Zinc</keyword>
<dbReference type="InterPro" id="IPR013083">
    <property type="entry name" value="Znf_RING/FYVE/PHD"/>
</dbReference>